<dbReference type="PANTHER" id="PTHR23502:SF181">
    <property type="entry name" value="MAJOR FACILITATOR SUPERFAMILY (MFS) PROFILE DOMAIN-CONTAINING PROTEIN"/>
    <property type="match status" value="1"/>
</dbReference>
<comment type="subcellular location">
    <subcellularLocation>
        <location evidence="1">Membrane</location>
        <topology evidence="1">Multi-pass membrane protein</topology>
    </subcellularLocation>
</comment>
<feature type="transmembrane region" description="Helical" evidence="6">
    <location>
        <begin position="85"/>
        <end position="110"/>
    </location>
</feature>
<dbReference type="Proteomes" id="UP000235786">
    <property type="component" value="Unassembled WGS sequence"/>
</dbReference>
<accession>A0A2J6S8S8</accession>
<keyword evidence="8" id="KW-1185">Reference proteome</keyword>
<evidence type="ECO:0000256" key="2">
    <source>
        <dbReference type="ARBA" id="ARBA00022692"/>
    </source>
</evidence>
<feature type="transmembrane region" description="Helical" evidence="6">
    <location>
        <begin position="440"/>
        <end position="461"/>
    </location>
</feature>
<reference evidence="7 8" key="1">
    <citation type="submission" date="2016-04" db="EMBL/GenBank/DDBJ databases">
        <title>A degradative enzymes factory behind the ericoid mycorrhizal symbiosis.</title>
        <authorList>
            <consortium name="DOE Joint Genome Institute"/>
            <person name="Martino E."/>
            <person name="Morin E."/>
            <person name="Grelet G."/>
            <person name="Kuo A."/>
            <person name="Kohler A."/>
            <person name="Daghino S."/>
            <person name="Barry K."/>
            <person name="Choi C."/>
            <person name="Cichocki N."/>
            <person name="Clum A."/>
            <person name="Copeland A."/>
            <person name="Hainaut M."/>
            <person name="Haridas S."/>
            <person name="Labutti K."/>
            <person name="Lindquist E."/>
            <person name="Lipzen A."/>
            <person name="Khouja H.-R."/>
            <person name="Murat C."/>
            <person name="Ohm R."/>
            <person name="Olson A."/>
            <person name="Spatafora J."/>
            <person name="Veneault-Fourrey C."/>
            <person name="Henrissat B."/>
            <person name="Grigoriev I."/>
            <person name="Martin F."/>
            <person name="Perotto S."/>
        </authorList>
    </citation>
    <scope>NUCLEOTIDE SEQUENCE [LARGE SCALE GENOMIC DNA]</scope>
    <source>
        <strain evidence="7 8">F</strain>
    </source>
</reference>
<feature type="transmembrane region" description="Helical" evidence="6">
    <location>
        <begin position="487"/>
        <end position="506"/>
    </location>
</feature>
<evidence type="ECO:0000256" key="1">
    <source>
        <dbReference type="ARBA" id="ARBA00004141"/>
    </source>
</evidence>
<evidence type="ECO:0000256" key="4">
    <source>
        <dbReference type="ARBA" id="ARBA00023136"/>
    </source>
</evidence>
<dbReference type="Pfam" id="PF07690">
    <property type="entry name" value="MFS_1"/>
    <property type="match status" value="1"/>
</dbReference>
<feature type="transmembrane region" description="Helical" evidence="6">
    <location>
        <begin position="244"/>
        <end position="262"/>
    </location>
</feature>
<sequence length="578" mass="62372">MDRVERELSQLETRSPTTPQRSHIKNGALVRGAGSTTNLDARSERDGSPKRMPTKFAPGGIELIPQPSSLPADPLNWSKLKKECAYASLIFGVALVCASKTMFVTVNAVIATELNVTYPAAAALTGVPYIFGGLAALKGHVLSRFFGKRWLYLVSSTAVLVAMVWNMHIISSYSAFMVSRIFQGLGWGTFEALVAGSISDIFFVHERRIRMNIFNAVTIFSTWGFPVLGGYLSQNMQGFRNQIMVINIMQAFSIVFLIFMAPETTFDRSSAPLMPPPSNNDASSFKTYISALRLVTPYSVKKFTLSAAMRPIRALAAPSTILTALLTAPLLGTAFGIANTVSLLFSAMPTFLFPSHMGFLFIMPVLFALVTYSATTYISYLRSKPPNHLSESRELLISIFGMVIGVIGLLSFGLYTMANLLPQTVDANQTFTLVVTGADLNLNTASALFGLLVAGAVVLYYSGMSHLSSASTPNSPLTTELENASKIWVEFLVGIWIIGVPMWVTGTGGTLVGLKDTSIALTVVSVVLGSTVGAATWAKGKEISRIDGRVLKIPVGEMGGSAGLPMQRWKTDESFLEA</sequence>
<evidence type="ECO:0000313" key="8">
    <source>
        <dbReference type="Proteomes" id="UP000235786"/>
    </source>
</evidence>
<evidence type="ECO:0000256" key="5">
    <source>
        <dbReference type="SAM" id="MobiDB-lite"/>
    </source>
</evidence>
<dbReference type="STRING" id="1149755.A0A2J6S8S8"/>
<evidence type="ECO:0000256" key="6">
    <source>
        <dbReference type="SAM" id="Phobius"/>
    </source>
</evidence>
<dbReference type="PANTHER" id="PTHR23502">
    <property type="entry name" value="MAJOR FACILITATOR SUPERFAMILY"/>
    <property type="match status" value="1"/>
</dbReference>
<feature type="transmembrane region" description="Helical" evidence="6">
    <location>
        <begin position="213"/>
        <end position="232"/>
    </location>
</feature>
<keyword evidence="3 6" id="KW-1133">Transmembrane helix</keyword>
<keyword evidence="4 6" id="KW-0472">Membrane</keyword>
<dbReference type="GO" id="GO:0005886">
    <property type="term" value="C:plasma membrane"/>
    <property type="evidence" value="ECO:0007669"/>
    <property type="project" value="TreeGrafter"/>
</dbReference>
<feature type="transmembrane region" description="Helical" evidence="6">
    <location>
        <begin position="321"/>
        <end position="345"/>
    </location>
</feature>
<proteinExistence type="predicted"/>
<dbReference type="InterPro" id="IPR011701">
    <property type="entry name" value="MFS"/>
</dbReference>
<dbReference type="AlphaFoldDB" id="A0A2J6S8S8"/>
<dbReference type="InterPro" id="IPR036259">
    <property type="entry name" value="MFS_trans_sf"/>
</dbReference>
<evidence type="ECO:0000256" key="3">
    <source>
        <dbReference type="ARBA" id="ARBA00022989"/>
    </source>
</evidence>
<feature type="compositionally biased region" description="Polar residues" evidence="5">
    <location>
        <begin position="10"/>
        <end position="21"/>
    </location>
</feature>
<protein>
    <submittedName>
        <fullName evidence="7">MFS general substrate transporter</fullName>
    </submittedName>
</protein>
<feature type="transmembrane region" description="Helical" evidence="6">
    <location>
        <begin position="395"/>
        <end position="420"/>
    </location>
</feature>
<dbReference type="GO" id="GO:0022857">
    <property type="term" value="F:transmembrane transporter activity"/>
    <property type="evidence" value="ECO:0007669"/>
    <property type="project" value="InterPro"/>
</dbReference>
<name>A0A2J6S8S8_HYAVF</name>
<feature type="transmembrane region" description="Helical" evidence="6">
    <location>
        <begin position="116"/>
        <end position="137"/>
    </location>
</feature>
<feature type="region of interest" description="Disordered" evidence="5">
    <location>
        <begin position="1"/>
        <end position="55"/>
    </location>
</feature>
<feature type="transmembrane region" description="Helical" evidence="6">
    <location>
        <begin position="149"/>
        <end position="170"/>
    </location>
</feature>
<dbReference type="SUPFAM" id="SSF103473">
    <property type="entry name" value="MFS general substrate transporter"/>
    <property type="match status" value="1"/>
</dbReference>
<gene>
    <name evidence="7" type="ORF">L207DRAFT_627872</name>
</gene>
<dbReference type="EMBL" id="KZ613938">
    <property type="protein sequence ID" value="PMD47169.1"/>
    <property type="molecule type" value="Genomic_DNA"/>
</dbReference>
<dbReference type="Gene3D" id="1.20.1250.20">
    <property type="entry name" value="MFS general substrate transporter like domains"/>
    <property type="match status" value="1"/>
</dbReference>
<feature type="transmembrane region" description="Helical" evidence="6">
    <location>
        <begin position="351"/>
        <end position="374"/>
    </location>
</feature>
<dbReference type="OrthoDB" id="5215911at2759"/>
<evidence type="ECO:0000313" key="7">
    <source>
        <dbReference type="EMBL" id="PMD47169.1"/>
    </source>
</evidence>
<keyword evidence="2 6" id="KW-0812">Transmembrane</keyword>
<feature type="transmembrane region" description="Helical" evidence="6">
    <location>
        <begin position="518"/>
        <end position="538"/>
    </location>
</feature>
<organism evidence="7 8">
    <name type="scientific">Hyaloscypha variabilis (strain UAMH 11265 / GT02V1 / F)</name>
    <name type="common">Meliniomyces variabilis</name>
    <dbReference type="NCBI Taxonomy" id="1149755"/>
    <lineage>
        <taxon>Eukaryota</taxon>
        <taxon>Fungi</taxon>
        <taxon>Dikarya</taxon>
        <taxon>Ascomycota</taxon>
        <taxon>Pezizomycotina</taxon>
        <taxon>Leotiomycetes</taxon>
        <taxon>Helotiales</taxon>
        <taxon>Hyaloscyphaceae</taxon>
        <taxon>Hyaloscypha</taxon>
        <taxon>Hyaloscypha variabilis</taxon>
    </lineage>
</organism>